<gene>
    <name evidence="3" type="ORF">S06H3_25384</name>
</gene>
<dbReference type="Pfam" id="PF07760">
    <property type="entry name" value="DUF1616"/>
    <property type="match status" value="1"/>
</dbReference>
<protein>
    <recommendedName>
        <fullName evidence="2">DUF1616 domain-containing protein</fullName>
    </recommendedName>
</protein>
<sequence>RPEFALFEVIFTVALPQWAGMSNLDKGLSVGLVVAIVAALGCLGYVIANPKQGEKFTEFYILGLEGKAENYPQQVTVGEEARVILGIVNHEYQPLSYRVEIKINGVKNKELRTGILAHEEKWEKEVGFTPEEVGVKQKVEFWLYKDDALQPHLEQPLHLYVDVKL</sequence>
<dbReference type="InterPro" id="IPR011674">
    <property type="entry name" value="DUF1616"/>
</dbReference>
<feature type="transmembrane region" description="Helical" evidence="1">
    <location>
        <begin position="28"/>
        <end position="48"/>
    </location>
</feature>
<comment type="caution">
    <text evidence="3">The sequence shown here is derived from an EMBL/GenBank/DDBJ whole genome shotgun (WGS) entry which is preliminary data.</text>
</comment>
<keyword evidence="1" id="KW-0472">Membrane</keyword>
<feature type="non-terminal residue" evidence="3">
    <location>
        <position position="1"/>
    </location>
</feature>
<keyword evidence="1" id="KW-0812">Transmembrane</keyword>
<evidence type="ECO:0000313" key="3">
    <source>
        <dbReference type="EMBL" id="GAI21096.1"/>
    </source>
</evidence>
<accession>X1MSW6</accession>
<dbReference type="AlphaFoldDB" id="X1MSW6"/>
<keyword evidence="1" id="KW-1133">Transmembrane helix</keyword>
<reference evidence="3" key="1">
    <citation type="journal article" date="2014" name="Front. Microbiol.">
        <title>High frequency of phylogenetically diverse reductive dehalogenase-homologous genes in deep subseafloor sedimentary metagenomes.</title>
        <authorList>
            <person name="Kawai M."/>
            <person name="Futagami T."/>
            <person name="Toyoda A."/>
            <person name="Takaki Y."/>
            <person name="Nishi S."/>
            <person name="Hori S."/>
            <person name="Arai W."/>
            <person name="Tsubouchi T."/>
            <person name="Morono Y."/>
            <person name="Uchiyama I."/>
            <person name="Ito T."/>
            <person name="Fujiyama A."/>
            <person name="Inagaki F."/>
            <person name="Takami H."/>
        </authorList>
    </citation>
    <scope>NUCLEOTIDE SEQUENCE</scope>
    <source>
        <strain evidence="3">Expedition CK06-06</strain>
    </source>
</reference>
<organism evidence="3">
    <name type="scientific">marine sediment metagenome</name>
    <dbReference type="NCBI Taxonomy" id="412755"/>
    <lineage>
        <taxon>unclassified sequences</taxon>
        <taxon>metagenomes</taxon>
        <taxon>ecological metagenomes</taxon>
    </lineage>
</organism>
<proteinExistence type="predicted"/>
<name>X1MSW6_9ZZZZ</name>
<dbReference type="EMBL" id="BARV01014611">
    <property type="protein sequence ID" value="GAI21096.1"/>
    <property type="molecule type" value="Genomic_DNA"/>
</dbReference>
<evidence type="ECO:0000259" key="2">
    <source>
        <dbReference type="Pfam" id="PF07760"/>
    </source>
</evidence>
<evidence type="ECO:0000256" key="1">
    <source>
        <dbReference type="SAM" id="Phobius"/>
    </source>
</evidence>
<feature type="domain" description="DUF1616" evidence="2">
    <location>
        <begin position="15"/>
        <end position="151"/>
    </location>
</feature>